<keyword evidence="3" id="KW-1185">Reference proteome</keyword>
<keyword evidence="1" id="KW-0732">Signal</keyword>
<dbReference type="AlphaFoldDB" id="A0ABD6EJ44"/>
<accession>A0ABD6EJ44</accession>
<reference evidence="2 3" key="1">
    <citation type="submission" date="2024-08" db="EMBL/GenBank/DDBJ databases">
        <title>Gnathostoma spinigerum genome.</title>
        <authorList>
            <person name="Gonzalez-Bertolin B."/>
            <person name="Monzon S."/>
            <person name="Zaballos A."/>
            <person name="Jimenez P."/>
            <person name="Dekumyoy P."/>
            <person name="Varona S."/>
            <person name="Cuesta I."/>
            <person name="Sumanam S."/>
            <person name="Adisakwattana P."/>
            <person name="Gasser R.B."/>
            <person name="Hernandez-Gonzalez A."/>
            <person name="Young N.D."/>
            <person name="Perteguer M.J."/>
        </authorList>
    </citation>
    <scope>NUCLEOTIDE SEQUENCE [LARGE SCALE GENOMIC DNA]</scope>
    <source>
        <strain evidence="2">AL3</strain>
        <tissue evidence="2">Liver</tissue>
    </source>
</reference>
<dbReference type="Proteomes" id="UP001608902">
    <property type="component" value="Unassembled WGS sequence"/>
</dbReference>
<feature type="signal peptide" evidence="1">
    <location>
        <begin position="1"/>
        <end position="20"/>
    </location>
</feature>
<gene>
    <name evidence="2" type="ORF">AB6A40_003406</name>
</gene>
<sequence>MKLTLPLLLFTFVLITKLDANPLARKQLDTFMRSNPCVANCFDKVDESGFELSILKSTDYVDYILNLPEICRVISEARECITDCGITSNPYALPSTTVVCSQDILQEAKKHTKCLMEHGMNATITCKHRCGDLESTSEEIRTQTDRLNSNPNPSRRQYDYIMQLTGDACEMTKCFAQCNRAVLSSICSGTYAWNAGDFLHIFLQRVNEALVDDMEAKSLRESMSKWVPPQCSYMYTKGVLFTPSTDQKTHSDDHESPITPENNEYQMAFELAELQRKLLLEELRLMRERESLIAKETRKVDMELKLVKNKENI</sequence>
<dbReference type="EMBL" id="JBGFUD010001742">
    <property type="protein sequence ID" value="MFH4976697.1"/>
    <property type="molecule type" value="Genomic_DNA"/>
</dbReference>
<proteinExistence type="predicted"/>
<evidence type="ECO:0000313" key="3">
    <source>
        <dbReference type="Proteomes" id="UP001608902"/>
    </source>
</evidence>
<evidence type="ECO:0000256" key="1">
    <source>
        <dbReference type="SAM" id="SignalP"/>
    </source>
</evidence>
<organism evidence="2 3">
    <name type="scientific">Gnathostoma spinigerum</name>
    <dbReference type="NCBI Taxonomy" id="75299"/>
    <lineage>
        <taxon>Eukaryota</taxon>
        <taxon>Metazoa</taxon>
        <taxon>Ecdysozoa</taxon>
        <taxon>Nematoda</taxon>
        <taxon>Chromadorea</taxon>
        <taxon>Rhabditida</taxon>
        <taxon>Spirurina</taxon>
        <taxon>Gnathostomatomorpha</taxon>
        <taxon>Gnathostomatoidea</taxon>
        <taxon>Gnathostomatidae</taxon>
        <taxon>Gnathostoma</taxon>
    </lineage>
</organism>
<comment type="caution">
    <text evidence="2">The sequence shown here is derived from an EMBL/GenBank/DDBJ whole genome shotgun (WGS) entry which is preliminary data.</text>
</comment>
<name>A0ABD6EJ44_9BILA</name>
<protein>
    <submittedName>
        <fullName evidence="2">Uncharacterized protein</fullName>
    </submittedName>
</protein>
<evidence type="ECO:0000313" key="2">
    <source>
        <dbReference type="EMBL" id="MFH4976697.1"/>
    </source>
</evidence>
<feature type="chain" id="PRO_5044757326" evidence="1">
    <location>
        <begin position="21"/>
        <end position="313"/>
    </location>
</feature>